<organism evidence="1 2">
    <name type="scientific">Eiseniibacteriota bacterium</name>
    <dbReference type="NCBI Taxonomy" id="2212470"/>
    <lineage>
        <taxon>Bacteria</taxon>
        <taxon>Candidatus Eiseniibacteriota</taxon>
    </lineage>
</organism>
<accession>A0A956RRU7</accession>
<dbReference type="EMBL" id="JAGQHR010000910">
    <property type="protein sequence ID" value="MCA9729942.1"/>
    <property type="molecule type" value="Genomic_DNA"/>
</dbReference>
<dbReference type="Gene3D" id="2.40.40.20">
    <property type="match status" value="1"/>
</dbReference>
<comment type="caution">
    <text evidence="1">The sequence shown here is derived from an EMBL/GenBank/DDBJ whole genome shotgun (WGS) entry which is preliminary data.</text>
</comment>
<reference evidence="1" key="1">
    <citation type="submission" date="2020-04" db="EMBL/GenBank/DDBJ databases">
        <authorList>
            <person name="Zhang T."/>
        </authorList>
    </citation>
    <scope>NUCLEOTIDE SEQUENCE</scope>
    <source>
        <strain evidence="1">HKST-UBA01</strain>
    </source>
</reference>
<dbReference type="AlphaFoldDB" id="A0A956RRU7"/>
<reference evidence="1" key="2">
    <citation type="journal article" date="2021" name="Microbiome">
        <title>Successional dynamics and alternative stable states in a saline activated sludge microbial community over 9 years.</title>
        <authorList>
            <person name="Wang Y."/>
            <person name="Ye J."/>
            <person name="Ju F."/>
            <person name="Liu L."/>
            <person name="Boyd J.A."/>
            <person name="Deng Y."/>
            <person name="Parks D.H."/>
            <person name="Jiang X."/>
            <person name="Yin X."/>
            <person name="Woodcroft B.J."/>
            <person name="Tyson G.W."/>
            <person name="Hugenholtz P."/>
            <person name="Polz M.F."/>
            <person name="Zhang T."/>
        </authorList>
    </citation>
    <scope>NUCLEOTIDE SEQUENCE</scope>
    <source>
        <strain evidence="1">HKST-UBA01</strain>
    </source>
</reference>
<proteinExistence type="predicted"/>
<sequence length="154" mass="17039">WYAVARLMARARYYPGTPPGVTRMWHNMYGSTYGSVRGSKTNANGMARSPETGYQSLFRTGSHQSCTRGWLKPTWMTDSLTVKGLLGQAITQGFVPDVHCPTGAPRESIVKISRAEAGGEDGTGIWRPARLGMRPTYESPLLKRYLGGEFVHRT</sequence>
<dbReference type="Proteomes" id="UP000697710">
    <property type="component" value="Unassembled WGS sequence"/>
</dbReference>
<evidence type="ECO:0000313" key="1">
    <source>
        <dbReference type="EMBL" id="MCA9729942.1"/>
    </source>
</evidence>
<feature type="non-terminal residue" evidence="1">
    <location>
        <position position="1"/>
    </location>
</feature>
<gene>
    <name evidence="1" type="ORF">KC729_19820</name>
</gene>
<evidence type="ECO:0000313" key="2">
    <source>
        <dbReference type="Proteomes" id="UP000697710"/>
    </source>
</evidence>
<name>A0A956RRU7_UNCEI</name>
<protein>
    <submittedName>
        <fullName evidence="1">Molybdopterin oxidoreductase</fullName>
    </submittedName>
</protein>